<dbReference type="CDD" id="cd03216">
    <property type="entry name" value="ABC_Carb_Monos_I"/>
    <property type="match status" value="1"/>
</dbReference>
<protein>
    <submittedName>
        <fullName evidence="6">Sugar ABC transporter ATP-binding protein</fullName>
    </submittedName>
</protein>
<dbReference type="InterPro" id="IPR017871">
    <property type="entry name" value="ABC_transporter-like_CS"/>
</dbReference>
<evidence type="ECO:0000313" key="6">
    <source>
        <dbReference type="EMBL" id="RAW10746.1"/>
    </source>
</evidence>
<dbReference type="InterPro" id="IPR027417">
    <property type="entry name" value="P-loop_NTPase"/>
</dbReference>
<dbReference type="CDD" id="cd03215">
    <property type="entry name" value="ABC_Carb_Monos_II"/>
    <property type="match status" value="1"/>
</dbReference>
<dbReference type="EMBL" id="QMIG01000025">
    <property type="protein sequence ID" value="RAW10746.1"/>
    <property type="molecule type" value="Genomic_DNA"/>
</dbReference>
<proteinExistence type="predicted"/>
<name>A0A329QEJ0_9ACTN</name>
<evidence type="ECO:0000256" key="2">
    <source>
        <dbReference type="ARBA" id="ARBA00022737"/>
    </source>
</evidence>
<dbReference type="AlphaFoldDB" id="A0A329QEJ0"/>
<dbReference type="Proteomes" id="UP000250462">
    <property type="component" value="Unassembled WGS sequence"/>
</dbReference>
<gene>
    <name evidence="6" type="ORF">DPM12_18655</name>
</gene>
<dbReference type="PANTHER" id="PTHR43790">
    <property type="entry name" value="CARBOHYDRATE TRANSPORT ATP-BINDING PROTEIN MG119-RELATED"/>
    <property type="match status" value="1"/>
</dbReference>
<dbReference type="InterPro" id="IPR003439">
    <property type="entry name" value="ABC_transporter-like_ATP-bd"/>
</dbReference>
<dbReference type="Gene3D" id="3.40.50.300">
    <property type="entry name" value="P-loop containing nucleotide triphosphate hydrolases"/>
    <property type="match status" value="2"/>
</dbReference>
<keyword evidence="7" id="KW-1185">Reference proteome</keyword>
<dbReference type="PANTHER" id="PTHR43790:SF9">
    <property type="entry name" value="GALACTOFURANOSE TRANSPORTER ATP-BINDING PROTEIN YTFR"/>
    <property type="match status" value="1"/>
</dbReference>
<organism evidence="6 7">
    <name type="scientific">Phytoactinopolyspora halophila</name>
    <dbReference type="NCBI Taxonomy" id="1981511"/>
    <lineage>
        <taxon>Bacteria</taxon>
        <taxon>Bacillati</taxon>
        <taxon>Actinomycetota</taxon>
        <taxon>Actinomycetes</taxon>
        <taxon>Jiangellales</taxon>
        <taxon>Jiangellaceae</taxon>
        <taxon>Phytoactinopolyspora</taxon>
    </lineage>
</organism>
<feature type="domain" description="ABC transporter" evidence="5">
    <location>
        <begin position="20"/>
        <end position="254"/>
    </location>
</feature>
<dbReference type="PROSITE" id="PS00211">
    <property type="entry name" value="ABC_TRANSPORTER_1"/>
    <property type="match status" value="1"/>
</dbReference>
<feature type="domain" description="ABC transporter" evidence="5">
    <location>
        <begin position="268"/>
        <end position="511"/>
    </location>
</feature>
<dbReference type="PROSITE" id="PS50893">
    <property type="entry name" value="ABC_TRANSPORTER_2"/>
    <property type="match status" value="2"/>
</dbReference>
<dbReference type="GO" id="GO:0005524">
    <property type="term" value="F:ATP binding"/>
    <property type="evidence" value="ECO:0007669"/>
    <property type="project" value="UniProtKB-KW"/>
</dbReference>
<evidence type="ECO:0000256" key="1">
    <source>
        <dbReference type="ARBA" id="ARBA00022448"/>
    </source>
</evidence>
<dbReference type="InterPro" id="IPR003593">
    <property type="entry name" value="AAA+_ATPase"/>
</dbReference>
<dbReference type="Pfam" id="PF00005">
    <property type="entry name" value="ABC_tran"/>
    <property type="match status" value="2"/>
</dbReference>
<evidence type="ECO:0000259" key="5">
    <source>
        <dbReference type="PROSITE" id="PS50893"/>
    </source>
</evidence>
<evidence type="ECO:0000256" key="4">
    <source>
        <dbReference type="ARBA" id="ARBA00022840"/>
    </source>
</evidence>
<keyword evidence="2" id="KW-0677">Repeat</keyword>
<dbReference type="GO" id="GO:0016887">
    <property type="term" value="F:ATP hydrolysis activity"/>
    <property type="evidence" value="ECO:0007669"/>
    <property type="project" value="InterPro"/>
</dbReference>
<reference evidence="6 7" key="1">
    <citation type="submission" date="2018-06" db="EMBL/GenBank/DDBJ databases">
        <title>Phytoactinopolyspora halophila sp. nov., a novel halophilic actinomycete isolated from a saline soil in China.</title>
        <authorList>
            <person name="Tang S.-K."/>
        </authorList>
    </citation>
    <scope>NUCLEOTIDE SEQUENCE [LARGE SCALE GENOMIC DNA]</scope>
    <source>
        <strain evidence="6 7">YIM 96934</strain>
    </source>
</reference>
<evidence type="ECO:0000313" key="7">
    <source>
        <dbReference type="Proteomes" id="UP000250462"/>
    </source>
</evidence>
<evidence type="ECO:0000256" key="3">
    <source>
        <dbReference type="ARBA" id="ARBA00022741"/>
    </source>
</evidence>
<comment type="caution">
    <text evidence="6">The sequence shown here is derived from an EMBL/GenBank/DDBJ whole genome shotgun (WGS) entry which is preliminary data.</text>
</comment>
<accession>A0A329QEJ0</accession>
<dbReference type="SMART" id="SM00382">
    <property type="entry name" value="AAA"/>
    <property type="match status" value="2"/>
</dbReference>
<sequence>MERLRPGETDVAEEKRHPVVETRDICKRFGGTQALSGVGVSLERGEVHAFVGENGAGKSTLGKIVTGLYTADSGRLRVDGRDVERWDPLRAQRCGIAMIAQELSLVPELTVEENVFLGVEHHHLGVLRPDLGERFARLEQQAGFGLPPRARVADLRLADQQKVEILRALAREARVIVMDEPTSSLTSDETARLHELIWKLKQQGCTVVYVSHFLDAVFEVSDTISILRDGRLVRSGPVAGETKRTVVEAMLGRQLESTFPERPPAVAPDAAPVLEVTDMASTNGVRDASLCVRAGEIVGLLGLVGSGRTEIARAIFGADRVTRGSVVLDGEPLTSAKPKNTIQRRVAFIPEDRHGQGLVLERSVRENVSLATLRRFARMGVLTSRAEKAAVTHMVRSLDMRPPAIELPIGSFSGGNQQKALLSKWLLGDPRLVILDEPTRGVDIGAKYTIYEAIAELARRGVAVLLISSEHEEVLGLAHRACLVSDGCTRGEVDPERTPIDDVLFRLFSIQERKEQPA</sequence>
<dbReference type="InterPro" id="IPR050107">
    <property type="entry name" value="ABC_carbohydrate_import_ATPase"/>
</dbReference>
<keyword evidence="3" id="KW-0547">Nucleotide-binding</keyword>
<keyword evidence="4 6" id="KW-0067">ATP-binding</keyword>
<dbReference type="SUPFAM" id="SSF52540">
    <property type="entry name" value="P-loop containing nucleoside triphosphate hydrolases"/>
    <property type="match status" value="2"/>
</dbReference>
<keyword evidence="1" id="KW-0813">Transport</keyword>